<evidence type="ECO:0000313" key="10">
    <source>
        <dbReference type="Proteomes" id="UP000202440"/>
    </source>
</evidence>
<dbReference type="GO" id="GO:0009279">
    <property type="term" value="C:cell outer membrane"/>
    <property type="evidence" value="ECO:0007669"/>
    <property type="project" value="UniProtKB-SubCell"/>
</dbReference>
<keyword evidence="4" id="KW-0812">Transmembrane</keyword>
<comment type="subcellular location">
    <subcellularLocation>
        <location evidence="1">Cell outer membrane</location>
        <topology evidence="1">Multi-pass membrane protein</topology>
    </subcellularLocation>
</comment>
<dbReference type="Proteomes" id="UP000202440">
    <property type="component" value="Chromosome"/>
</dbReference>
<sequence>MRHGVRHLIICTFLCALPTVTVANGQSLSPVVVTAENARDSNAREFDRAELEQGHSDLASFLGQLNGVQVQSTAAIGDPVMLSVQGADARQTQVLIDGIEAPRNEFGSYDLSTIPLAQIDSLALTTSGAVSSAIGGTLEINTRDVPVPQLQTGVGAYGLRQLAWQQPLSEQSHLQLHHLRSLNNFDYPVPSPIDAPNDRNQPQALNNADFQRYDLALQQRWSQLRLRLGHRTADKSYPDYFSNRDGQHARFQQQASSAQLSGHWHQYLPHQWQLYWRRFDDQYIDRGSAVGLGRQDNRYFGHQLTGQWRTQWNLQQLHSAFNIEAQQQRYVSRHRLSANAKTCDQLRASCDLLSKRQQLSAELQQRYLWEKQQLQWSVRHRQVDDSSLTRSGERIDDRWSWFDGAIGLQHTASDWHSQLSVKRAIRFASLYERFGDRGLLQPNPDLNNERAHSLHWDTHLTLPLMARLSAFYRWLDDAIVPVYDSRGIGRYENTDAARMTGVEWQLTPLQLHFNGLRLSTDLSGSHYHSQTDSDVKAFDQQRLPGIYHQQLRAQMSAKWHRQSLQLSFEYADDLYIDRANLIIGDQRRLWHLHYRYQANAWQAGTRLDNLSDQTYRDFSNRPARPRTWLAYLTLNY</sequence>
<evidence type="ECO:0000256" key="7">
    <source>
        <dbReference type="SAM" id="SignalP"/>
    </source>
</evidence>
<accession>A0A222FKX9</accession>
<dbReference type="PANTHER" id="PTHR30069:SF28">
    <property type="entry name" value="TONB-DEPENDENT RECEPTOR YNCD-RELATED"/>
    <property type="match status" value="1"/>
</dbReference>
<evidence type="ECO:0000313" key="9">
    <source>
        <dbReference type="EMBL" id="ASP39430.1"/>
    </source>
</evidence>
<keyword evidence="7" id="KW-0732">Signal</keyword>
<evidence type="ECO:0000256" key="6">
    <source>
        <dbReference type="ARBA" id="ARBA00023237"/>
    </source>
</evidence>
<evidence type="ECO:0000256" key="3">
    <source>
        <dbReference type="ARBA" id="ARBA00022452"/>
    </source>
</evidence>
<keyword evidence="3" id="KW-1134">Transmembrane beta strand</keyword>
<dbReference type="GO" id="GO:0044718">
    <property type="term" value="P:siderophore transmembrane transport"/>
    <property type="evidence" value="ECO:0007669"/>
    <property type="project" value="TreeGrafter"/>
</dbReference>
<keyword evidence="2" id="KW-0813">Transport</keyword>
<evidence type="ECO:0000256" key="4">
    <source>
        <dbReference type="ARBA" id="ARBA00022692"/>
    </source>
</evidence>
<keyword evidence="5" id="KW-0472">Membrane</keyword>
<evidence type="ECO:0000256" key="2">
    <source>
        <dbReference type="ARBA" id="ARBA00022448"/>
    </source>
</evidence>
<dbReference type="SUPFAM" id="SSF56935">
    <property type="entry name" value="Porins"/>
    <property type="match status" value="1"/>
</dbReference>
<dbReference type="Gene3D" id="2.40.170.20">
    <property type="entry name" value="TonB-dependent receptor, beta-barrel domain"/>
    <property type="match status" value="1"/>
</dbReference>
<name>A0A222FKX9_9GAMM</name>
<feature type="chain" id="PRO_5012601026" description="TonB-dependent receptor plug domain-containing protein" evidence="7">
    <location>
        <begin position="24"/>
        <end position="636"/>
    </location>
</feature>
<dbReference type="AlphaFoldDB" id="A0A222FKX9"/>
<dbReference type="InterPro" id="IPR012910">
    <property type="entry name" value="Plug_dom"/>
</dbReference>
<dbReference type="PANTHER" id="PTHR30069">
    <property type="entry name" value="TONB-DEPENDENT OUTER MEMBRANE RECEPTOR"/>
    <property type="match status" value="1"/>
</dbReference>
<dbReference type="Pfam" id="PF07715">
    <property type="entry name" value="Plug"/>
    <property type="match status" value="1"/>
</dbReference>
<dbReference type="KEGG" id="bsan:CHH28_12435"/>
<dbReference type="GO" id="GO:0015344">
    <property type="term" value="F:siderophore uptake transmembrane transporter activity"/>
    <property type="evidence" value="ECO:0007669"/>
    <property type="project" value="TreeGrafter"/>
</dbReference>
<dbReference type="InterPro" id="IPR037066">
    <property type="entry name" value="Plug_dom_sf"/>
</dbReference>
<evidence type="ECO:0000256" key="5">
    <source>
        <dbReference type="ARBA" id="ARBA00023136"/>
    </source>
</evidence>
<evidence type="ECO:0000256" key="1">
    <source>
        <dbReference type="ARBA" id="ARBA00004571"/>
    </source>
</evidence>
<dbReference type="Gene3D" id="2.170.130.10">
    <property type="entry name" value="TonB-dependent receptor, plug domain"/>
    <property type="match status" value="1"/>
</dbReference>
<feature type="signal peptide" evidence="7">
    <location>
        <begin position="1"/>
        <end position="23"/>
    </location>
</feature>
<dbReference type="InterPro" id="IPR036942">
    <property type="entry name" value="Beta-barrel_TonB_sf"/>
</dbReference>
<reference evidence="9 10" key="1">
    <citation type="submission" date="2017-07" db="EMBL/GenBank/DDBJ databases">
        <title>Annotated genome sequence of Bacterioplanes sanyensis isolated from Red Sea.</title>
        <authorList>
            <person name="Rehman Z.U."/>
        </authorList>
    </citation>
    <scope>NUCLEOTIDE SEQUENCE [LARGE SCALE GENOMIC DNA]</scope>
    <source>
        <strain evidence="9 10">NV9</strain>
    </source>
</reference>
<keyword evidence="6" id="KW-0998">Cell outer membrane</keyword>
<keyword evidence="10" id="KW-1185">Reference proteome</keyword>
<protein>
    <recommendedName>
        <fullName evidence="8">TonB-dependent receptor plug domain-containing protein</fullName>
    </recommendedName>
</protein>
<gene>
    <name evidence="9" type="ORF">CHH28_12435</name>
</gene>
<feature type="domain" description="TonB-dependent receptor plug" evidence="8">
    <location>
        <begin position="47"/>
        <end position="135"/>
    </location>
</feature>
<proteinExistence type="predicted"/>
<dbReference type="EMBL" id="CP022530">
    <property type="protein sequence ID" value="ASP39430.1"/>
    <property type="molecule type" value="Genomic_DNA"/>
</dbReference>
<dbReference type="InterPro" id="IPR039426">
    <property type="entry name" value="TonB-dep_rcpt-like"/>
</dbReference>
<organism evidence="9 10">
    <name type="scientific">Bacterioplanes sanyensis</name>
    <dbReference type="NCBI Taxonomy" id="1249553"/>
    <lineage>
        <taxon>Bacteria</taxon>
        <taxon>Pseudomonadati</taxon>
        <taxon>Pseudomonadota</taxon>
        <taxon>Gammaproteobacteria</taxon>
        <taxon>Oceanospirillales</taxon>
        <taxon>Oceanospirillaceae</taxon>
        <taxon>Bacterioplanes</taxon>
    </lineage>
</organism>
<evidence type="ECO:0000259" key="8">
    <source>
        <dbReference type="Pfam" id="PF07715"/>
    </source>
</evidence>